<keyword evidence="1" id="KW-0472">Membrane</keyword>
<comment type="caution">
    <text evidence="3">The sequence shown here is derived from an EMBL/GenBank/DDBJ whole genome shotgun (WGS) entry which is preliminary data.</text>
</comment>
<keyword evidence="4" id="KW-1185">Reference proteome</keyword>
<proteinExistence type="predicted"/>
<accession>A0A835DEA1</accession>
<dbReference type="EMBL" id="JABCRI010000009">
    <property type="protein sequence ID" value="KAF8400258.1"/>
    <property type="molecule type" value="Genomic_DNA"/>
</dbReference>
<evidence type="ECO:0000313" key="4">
    <source>
        <dbReference type="Proteomes" id="UP000655225"/>
    </source>
</evidence>
<dbReference type="InterPro" id="IPR019141">
    <property type="entry name" value="DUF2045"/>
</dbReference>
<sequence>MDKEQKNKADKTPRELLTEEHKELVKAAEKWMKGTASSCMVVATLIATVMFAAAFTVPGGNHGETGIAIFLDDNSFLVFIIADALSFLRITIRNQNPGFELSEVLVYLFVFSMELQLVKKGLDFSTRRKKWILLLAASGFTGYGVYKVYHLPSVVKKRKKLFKLLGTLISIVEVVSDSAETIGIVSKDLKEFLRSDSDQIPTSLKQISKIVRSEEFSESLIRVTKALTVGILRGYHSETRDDDEIGSNSSFSDRITDKLFSTAGSGFASVVVGSFARNLVMGFYSDGQSSGGSNLNNKTSVPCLGSDSVICEHSSCSLS</sequence>
<feature type="transmembrane region" description="Helical" evidence="1">
    <location>
        <begin position="131"/>
        <end position="149"/>
    </location>
</feature>
<feature type="domain" description="PGG" evidence="2">
    <location>
        <begin position="29"/>
        <end position="88"/>
    </location>
</feature>
<dbReference type="Proteomes" id="UP000655225">
    <property type="component" value="Unassembled WGS sequence"/>
</dbReference>
<dbReference type="PANTHER" id="PTHR21477:SF12">
    <property type="entry name" value="PROTEIN PHLOEM PROTEIN 2-LIKE A10"/>
    <property type="match status" value="1"/>
</dbReference>
<dbReference type="AlphaFoldDB" id="A0A835DEA1"/>
<protein>
    <recommendedName>
        <fullName evidence="2">PGG domain-containing protein</fullName>
    </recommendedName>
</protein>
<reference evidence="3 4" key="1">
    <citation type="submission" date="2020-04" db="EMBL/GenBank/DDBJ databases">
        <title>Plant Genome Project.</title>
        <authorList>
            <person name="Zhang R.-G."/>
        </authorList>
    </citation>
    <scope>NUCLEOTIDE SEQUENCE [LARGE SCALE GENOMIC DNA]</scope>
    <source>
        <strain evidence="3">YNK0</strain>
        <tissue evidence="3">Leaf</tissue>
    </source>
</reference>
<evidence type="ECO:0000259" key="2">
    <source>
        <dbReference type="Pfam" id="PF13962"/>
    </source>
</evidence>
<evidence type="ECO:0000256" key="1">
    <source>
        <dbReference type="SAM" id="Phobius"/>
    </source>
</evidence>
<name>A0A835DEA1_TETSI</name>
<dbReference type="Pfam" id="PF13962">
    <property type="entry name" value="PGG"/>
    <property type="match status" value="1"/>
</dbReference>
<dbReference type="PANTHER" id="PTHR21477">
    <property type="entry name" value="ZGC:172139"/>
    <property type="match status" value="1"/>
</dbReference>
<dbReference type="OrthoDB" id="1641131at2759"/>
<gene>
    <name evidence="3" type="ORF">HHK36_013555</name>
</gene>
<feature type="transmembrane region" description="Helical" evidence="1">
    <location>
        <begin position="36"/>
        <end position="55"/>
    </location>
</feature>
<evidence type="ECO:0000313" key="3">
    <source>
        <dbReference type="EMBL" id="KAF8400258.1"/>
    </source>
</evidence>
<keyword evidence="1" id="KW-0812">Transmembrane</keyword>
<organism evidence="3 4">
    <name type="scientific">Tetracentron sinense</name>
    <name type="common">Spur-leaf</name>
    <dbReference type="NCBI Taxonomy" id="13715"/>
    <lineage>
        <taxon>Eukaryota</taxon>
        <taxon>Viridiplantae</taxon>
        <taxon>Streptophyta</taxon>
        <taxon>Embryophyta</taxon>
        <taxon>Tracheophyta</taxon>
        <taxon>Spermatophyta</taxon>
        <taxon>Magnoliopsida</taxon>
        <taxon>Trochodendrales</taxon>
        <taxon>Trochodendraceae</taxon>
        <taxon>Tetracentron</taxon>
    </lineage>
</organism>
<keyword evidence="1" id="KW-1133">Transmembrane helix</keyword>
<dbReference type="InterPro" id="IPR026961">
    <property type="entry name" value="PGG_dom"/>
</dbReference>
<feature type="transmembrane region" description="Helical" evidence="1">
    <location>
        <begin position="75"/>
        <end position="92"/>
    </location>
</feature>